<keyword evidence="5 10" id="KW-1003">Cell membrane</keyword>
<keyword evidence="9 10" id="KW-0472">Membrane</keyword>
<dbReference type="RefSeq" id="WP_165111314.1">
    <property type="nucleotide sequence ID" value="NZ_JAALAA010000009.1"/>
</dbReference>
<evidence type="ECO:0000256" key="2">
    <source>
        <dbReference type="ARBA" id="ARBA00004651"/>
    </source>
</evidence>
<dbReference type="PROSITE" id="PS50928">
    <property type="entry name" value="ABC_TM1"/>
    <property type="match status" value="1"/>
</dbReference>
<keyword evidence="8 10" id="KW-1133">Transmembrane helix</keyword>
<evidence type="ECO:0000313" key="13">
    <source>
        <dbReference type="Proteomes" id="UP000483261"/>
    </source>
</evidence>
<keyword evidence="4" id="KW-0813">Transport</keyword>
<feature type="transmembrane region" description="Helical" evidence="10">
    <location>
        <begin position="202"/>
        <end position="219"/>
    </location>
</feature>
<dbReference type="PANTHER" id="PTHR42922:SF1">
    <property type="entry name" value="PHOSPHATE TRANSPORT SYSTEM PERMEASE PROTEIN PSTA"/>
    <property type="match status" value="1"/>
</dbReference>
<feature type="transmembrane region" description="Helical" evidence="10">
    <location>
        <begin position="169"/>
        <end position="196"/>
    </location>
</feature>
<comment type="subcellular location">
    <subcellularLocation>
        <location evidence="2 10">Cell membrane</location>
        <topology evidence="2 10">Multi-pass membrane protein</topology>
    </subcellularLocation>
</comment>
<feature type="domain" description="ABC transmembrane type-1" evidence="11">
    <location>
        <begin position="131"/>
        <end position="338"/>
    </location>
</feature>
<comment type="caution">
    <text evidence="12">The sequence shown here is derived from an EMBL/GenBank/DDBJ whole genome shotgun (WGS) entry which is preliminary data.</text>
</comment>
<evidence type="ECO:0000256" key="10">
    <source>
        <dbReference type="RuleBase" id="RU363043"/>
    </source>
</evidence>
<dbReference type="SUPFAM" id="SSF161098">
    <property type="entry name" value="MetI-like"/>
    <property type="match status" value="1"/>
</dbReference>
<comment type="function">
    <text evidence="1">Part of the binding-protein-dependent transport system for phosphate; probably responsible for the translocation of the substrate across the membrane.</text>
</comment>
<evidence type="ECO:0000256" key="6">
    <source>
        <dbReference type="ARBA" id="ARBA00022592"/>
    </source>
</evidence>
<dbReference type="AlphaFoldDB" id="A0A6M1R4G2"/>
<dbReference type="InterPro" id="IPR035906">
    <property type="entry name" value="MetI-like_sf"/>
</dbReference>
<keyword evidence="7 10" id="KW-0812">Transmembrane</keyword>
<dbReference type="GO" id="GO:0005315">
    <property type="term" value="F:phosphate transmembrane transporter activity"/>
    <property type="evidence" value="ECO:0007669"/>
    <property type="project" value="InterPro"/>
</dbReference>
<dbReference type="PANTHER" id="PTHR42922">
    <property type="entry name" value="PHOSPHATE TRANSPORT SYSTEM PERMEASE PROTEIN PSTA"/>
    <property type="match status" value="1"/>
</dbReference>
<feature type="transmembrane region" description="Helical" evidence="10">
    <location>
        <begin position="44"/>
        <end position="65"/>
    </location>
</feature>
<evidence type="ECO:0000256" key="1">
    <source>
        <dbReference type="ARBA" id="ARBA00003510"/>
    </source>
</evidence>
<accession>A0A6M1R4G2</accession>
<feature type="transmembrane region" description="Helical" evidence="10">
    <location>
        <begin position="77"/>
        <end position="100"/>
    </location>
</feature>
<comment type="similarity">
    <text evidence="3 10">Belongs to the binding-protein-dependent transport system permease family. CysTW subfamily.</text>
</comment>
<proteinExistence type="inferred from homology"/>
<gene>
    <name evidence="12" type="primary">pstA</name>
    <name evidence="12" type="ORF">G5C66_12605</name>
</gene>
<dbReference type="Pfam" id="PF00528">
    <property type="entry name" value="BPD_transp_1"/>
    <property type="match status" value="1"/>
</dbReference>
<evidence type="ECO:0000256" key="4">
    <source>
        <dbReference type="ARBA" id="ARBA00022448"/>
    </source>
</evidence>
<organism evidence="12 13">
    <name type="scientific">Nocardioides turkmenicus</name>
    <dbReference type="NCBI Taxonomy" id="2711220"/>
    <lineage>
        <taxon>Bacteria</taxon>
        <taxon>Bacillati</taxon>
        <taxon>Actinomycetota</taxon>
        <taxon>Actinomycetes</taxon>
        <taxon>Propionibacteriales</taxon>
        <taxon>Nocardioidaceae</taxon>
        <taxon>Nocardioides</taxon>
    </lineage>
</organism>
<evidence type="ECO:0000256" key="7">
    <source>
        <dbReference type="ARBA" id="ARBA00022692"/>
    </source>
</evidence>
<dbReference type="EMBL" id="JAALAA010000009">
    <property type="protein sequence ID" value="NGN93581.1"/>
    <property type="molecule type" value="Genomic_DNA"/>
</dbReference>
<evidence type="ECO:0000256" key="9">
    <source>
        <dbReference type="ARBA" id="ARBA00023136"/>
    </source>
</evidence>
<evidence type="ECO:0000259" key="11">
    <source>
        <dbReference type="PROSITE" id="PS50928"/>
    </source>
</evidence>
<keyword evidence="6" id="KW-0592">Phosphate transport</keyword>
<dbReference type="InterPro" id="IPR000515">
    <property type="entry name" value="MetI-like"/>
</dbReference>
<feature type="transmembrane region" description="Helical" evidence="10">
    <location>
        <begin position="127"/>
        <end position="157"/>
    </location>
</feature>
<name>A0A6M1R4G2_9ACTN</name>
<evidence type="ECO:0000256" key="8">
    <source>
        <dbReference type="ARBA" id="ARBA00022989"/>
    </source>
</evidence>
<keyword evidence="13" id="KW-1185">Reference proteome</keyword>
<feature type="transmembrane region" description="Helical" evidence="10">
    <location>
        <begin position="251"/>
        <end position="272"/>
    </location>
</feature>
<evidence type="ECO:0000313" key="12">
    <source>
        <dbReference type="EMBL" id="NGN93581.1"/>
    </source>
</evidence>
<protein>
    <recommendedName>
        <fullName evidence="10">Phosphate transport system permease protein PstA</fullName>
    </recommendedName>
</protein>
<dbReference type="InterPro" id="IPR005672">
    <property type="entry name" value="Phosphate_PstA"/>
</dbReference>
<feature type="transmembrane region" description="Helical" evidence="10">
    <location>
        <begin position="319"/>
        <end position="341"/>
    </location>
</feature>
<dbReference type="Proteomes" id="UP000483261">
    <property type="component" value="Unassembled WGS sequence"/>
</dbReference>
<dbReference type="GO" id="GO:0005886">
    <property type="term" value="C:plasma membrane"/>
    <property type="evidence" value="ECO:0007669"/>
    <property type="project" value="UniProtKB-SubCell"/>
</dbReference>
<dbReference type="Gene3D" id="1.10.3720.10">
    <property type="entry name" value="MetI-like"/>
    <property type="match status" value="1"/>
</dbReference>
<sequence>MSNTELSNEETKLSHATLPRGAQWLVGIAAIALGGLALVLGVSIVGAVVIGVLAFLIGYPVWALLVENKRSATDKLVTGLVWTAFGVAVIPLIWLVYMVFARGAATINPEFLTYSMRSVTGDEQGGLYHALMGTLIVTGIAALISIPIGIMTAIYLIEYGKGNRLAKAITFLVDVMTGIPSIVAGLFAFALFTLLVGPGTRFGFGGGVALSLLMIPTVVRSTEEMLKLVPDDLREAAYALGVPKWRTITRMVLPTAIGGIVTGVVLAISRVIGETAPLLVASGFNPNMNTSAFDDSPMMTVPVFIYTQLSEATQKGVEYAWGGALVLFILVMVLNLIARIVGTIFAPKTGR</sequence>
<reference evidence="12 13" key="1">
    <citation type="submission" date="2020-02" db="EMBL/GenBank/DDBJ databases">
        <title>Whole-genome analyses of novel actinobacteria.</title>
        <authorList>
            <person name="Sahin N."/>
        </authorList>
    </citation>
    <scope>NUCLEOTIDE SEQUENCE [LARGE SCALE GENOMIC DNA]</scope>
    <source>
        <strain evidence="12 13">KC13</strain>
    </source>
</reference>
<evidence type="ECO:0000256" key="5">
    <source>
        <dbReference type="ARBA" id="ARBA00022475"/>
    </source>
</evidence>
<evidence type="ECO:0000256" key="3">
    <source>
        <dbReference type="ARBA" id="ARBA00007069"/>
    </source>
</evidence>
<feature type="transmembrane region" description="Helical" evidence="10">
    <location>
        <begin position="21"/>
        <end position="38"/>
    </location>
</feature>
<dbReference type="NCBIfam" id="TIGR00974">
    <property type="entry name" value="3a0107s02c"/>
    <property type="match status" value="1"/>
</dbReference>
<dbReference type="InterPro" id="IPR051408">
    <property type="entry name" value="Phosphate_transprt_permease"/>
</dbReference>
<dbReference type="GO" id="GO:0035435">
    <property type="term" value="P:phosphate ion transmembrane transport"/>
    <property type="evidence" value="ECO:0007669"/>
    <property type="project" value="InterPro"/>
</dbReference>
<dbReference type="CDD" id="cd06261">
    <property type="entry name" value="TM_PBP2"/>
    <property type="match status" value="1"/>
</dbReference>